<name>L8HIG3_ACACF</name>
<evidence type="ECO:0000313" key="2">
    <source>
        <dbReference type="Proteomes" id="UP000011083"/>
    </source>
</evidence>
<dbReference type="Proteomes" id="UP000011083">
    <property type="component" value="Unassembled WGS sequence"/>
</dbReference>
<sequence>MENNVMEAKLMGNEAMEAAVKEHSMDRAGLDLNKPAFSPTAGCFRDDESFLIIAQEPPLWGMRKGKHFYHCFVLVTLYKDCYAIGQDQLYNEVKKSLQHNIHILHHIHKKWAQTVTHLGNLTTWHRLTAKLNLTGPVEGGCLWMDSFNIQLSGVTCILKKDLAWSYKLNSPGQHFMVLLNAHGQFQALWGGYSPKIFDGDFLKIQQ</sequence>
<dbReference type="RefSeq" id="XP_004353699.1">
    <property type="nucleotide sequence ID" value="XM_004353647.1"/>
</dbReference>
<proteinExistence type="predicted"/>
<dbReference type="OrthoDB" id="10614533at2759"/>
<dbReference type="EMBL" id="KB007836">
    <property type="protein sequence ID" value="ELR24171.1"/>
    <property type="molecule type" value="Genomic_DNA"/>
</dbReference>
<dbReference type="GeneID" id="14925180"/>
<evidence type="ECO:0000313" key="1">
    <source>
        <dbReference type="EMBL" id="ELR24171.1"/>
    </source>
</evidence>
<keyword evidence="2" id="KW-1185">Reference proteome</keyword>
<accession>L8HIG3</accession>
<organism evidence="1 2">
    <name type="scientific">Acanthamoeba castellanii (strain ATCC 30010 / Neff)</name>
    <dbReference type="NCBI Taxonomy" id="1257118"/>
    <lineage>
        <taxon>Eukaryota</taxon>
        <taxon>Amoebozoa</taxon>
        <taxon>Discosea</taxon>
        <taxon>Longamoebia</taxon>
        <taxon>Centramoebida</taxon>
        <taxon>Acanthamoebidae</taxon>
        <taxon>Acanthamoeba</taxon>
    </lineage>
</organism>
<gene>
    <name evidence="1" type="ORF">ACA1_376440</name>
</gene>
<dbReference type="KEGG" id="acan:ACA1_376440"/>
<dbReference type="VEuPathDB" id="AmoebaDB:ACA1_376440"/>
<protein>
    <submittedName>
        <fullName evidence="1">Uncharacterized protein</fullName>
    </submittedName>
</protein>
<reference evidence="1 2" key="1">
    <citation type="journal article" date="2013" name="Genome Biol.">
        <title>Genome of Acanthamoeba castellanii highlights extensive lateral gene transfer and early evolution of tyrosine kinase signaling.</title>
        <authorList>
            <person name="Clarke M."/>
            <person name="Lohan A.J."/>
            <person name="Liu B."/>
            <person name="Lagkouvardos I."/>
            <person name="Roy S."/>
            <person name="Zafar N."/>
            <person name="Bertelli C."/>
            <person name="Schilde C."/>
            <person name="Kianianmomeni A."/>
            <person name="Burglin T.R."/>
            <person name="Frech C."/>
            <person name="Turcotte B."/>
            <person name="Kopec K.O."/>
            <person name="Synnott J.M."/>
            <person name="Choo C."/>
            <person name="Paponov I."/>
            <person name="Finkler A."/>
            <person name="Soon Heng Tan C."/>
            <person name="Hutchins A.P."/>
            <person name="Weinmeier T."/>
            <person name="Rattei T."/>
            <person name="Chu J.S."/>
            <person name="Gimenez G."/>
            <person name="Irimia M."/>
            <person name="Rigden D.J."/>
            <person name="Fitzpatrick D.A."/>
            <person name="Lorenzo-Morales J."/>
            <person name="Bateman A."/>
            <person name="Chiu C.H."/>
            <person name="Tang P."/>
            <person name="Hegemann P."/>
            <person name="Fromm H."/>
            <person name="Raoult D."/>
            <person name="Greub G."/>
            <person name="Miranda-Saavedra D."/>
            <person name="Chen N."/>
            <person name="Nash P."/>
            <person name="Ginger M.L."/>
            <person name="Horn M."/>
            <person name="Schaap P."/>
            <person name="Caler L."/>
            <person name="Loftus B."/>
        </authorList>
    </citation>
    <scope>NUCLEOTIDE SEQUENCE [LARGE SCALE GENOMIC DNA]</scope>
    <source>
        <strain evidence="1 2">Neff</strain>
    </source>
</reference>
<dbReference type="AlphaFoldDB" id="L8HIG3"/>